<keyword evidence="6 11" id="KW-0238">DNA-binding</keyword>
<feature type="domain" description="OmpR/PhoB-type" evidence="13">
    <location>
        <begin position="140"/>
        <end position="239"/>
    </location>
</feature>
<evidence type="ECO:0000256" key="5">
    <source>
        <dbReference type="ARBA" id="ARBA00023015"/>
    </source>
</evidence>
<evidence type="ECO:0000256" key="4">
    <source>
        <dbReference type="ARBA" id="ARBA00023012"/>
    </source>
</evidence>
<feature type="domain" description="Response regulatory" evidence="12">
    <location>
        <begin position="14"/>
        <end position="127"/>
    </location>
</feature>
<dbReference type="InterPro" id="IPR001867">
    <property type="entry name" value="OmpR/PhoB-type_DNA-bd"/>
</dbReference>
<evidence type="ECO:0000256" key="7">
    <source>
        <dbReference type="ARBA" id="ARBA00023163"/>
    </source>
</evidence>
<dbReference type="PANTHER" id="PTHR48111:SF50">
    <property type="entry name" value="KDP OPERON TRANSCRIPTIONAL REGULATORY PROTEIN KDPE"/>
    <property type="match status" value="1"/>
</dbReference>
<accession>A0A117QD47</accession>
<keyword evidence="7" id="KW-0804">Transcription</keyword>
<dbReference type="CDD" id="cd00383">
    <property type="entry name" value="trans_reg_C"/>
    <property type="match status" value="1"/>
</dbReference>
<protein>
    <recommendedName>
        <fullName evidence="9">Transcriptional regulatory protein KdpE</fullName>
    </recommendedName>
</protein>
<evidence type="ECO:0000259" key="13">
    <source>
        <dbReference type="PROSITE" id="PS51755"/>
    </source>
</evidence>
<keyword evidence="15" id="KW-1185">Reference proteome</keyword>
<evidence type="ECO:0000313" key="14">
    <source>
        <dbReference type="EMBL" id="KUN21763.1"/>
    </source>
</evidence>
<reference evidence="14 15" key="1">
    <citation type="submission" date="2015-10" db="EMBL/GenBank/DDBJ databases">
        <title>Draft genome sequence of Streptomyces corchorusii DSM 40340, type strain for the species Streptomyces corchorusii.</title>
        <authorList>
            <person name="Ruckert C."/>
            <person name="Winkler A."/>
            <person name="Kalinowski J."/>
            <person name="Kampfer P."/>
            <person name="Glaeser S."/>
        </authorList>
    </citation>
    <scope>NUCLEOTIDE SEQUENCE [LARGE SCALE GENOMIC DNA]</scope>
    <source>
        <strain evidence="14 15">DSM 40340</strain>
    </source>
</reference>
<keyword evidence="3 10" id="KW-0597">Phosphoprotein</keyword>
<evidence type="ECO:0000256" key="9">
    <source>
        <dbReference type="ARBA" id="ARBA00074083"/>
    </source>
</evidence>
<dbReference type="FunFam" id="1.10.10.10:FF:000210">
    <property type="entry name" value="Winged-helix transcriptional response regulator KdpE"/>
    <property type="match status" value="1"/>
</dbReference>
<dbReference type="InterPro" id="IPR039420">
    <property type="entry name" value="WalR-like"/>
</dbReference>
<keyword evidence="4" id="KW-0902">Two-component regulatory system</keyword>
<dbReference type="RefSeq" id="WP_051009734.1">
    <property type="nucleotide sequence ID" value="NZ_KQ948361.1"/>
</dbReference>
<dbReference type="GO" id="GO:0032993">
    <property type="term" value="C:protein-DNA complex"/>
    <property type="evidence" value="ECO:0007669"/>
    <property type="project" value="TreeGrafter"/>
</dbReference>
<comment type="subcellular location">
    <subcellularLocation>
        <location evidence="1">Cytoplasm</location>
    </subcellularLocation>
</comment>
<evidence type="ECO:0000256" key="11">
    <source>
        <dbReference type="PROSITE-ProRule" id="PRU01091"/>
    </source>
</evidence>
<dbReference type="FunFam" id="3.40.50.2300:FF:000021">
    <property type="entry name" value="Two-component system response regulator KdpE"/>
    <property type="match status" value="1"/>
</dbReference>
<comment type="function">
    <text evidence="8">Member of the two-component regulatory system KdpD/KdpE involved in the regulation of the kdp operon. Upon phosphorylation by KdpD, functions as a transcription regulator by direct binding to promoter regions of target genes to positively regulate their expression.</text>
</comment>
<dbReference type="PANTHER" id="PTHR48111">
    <property type="entry name" value="REGULATOR OF RPOS"/>
    <property type="match status" value="1"/>
</dbReference>
<dbReference type="PROSITE" id="PS50110">
    <property type="entry name" value="RESPONSE_REGULATORY"/>
    <property type="match status" value="1"/>
</dbReference>
<dbReference type="Pfam" id="PF00072">
    <property type="entry name" value="Response_reg"/>
    <property type="match status" value="1"/>
</dbReference>
<evidence type="ECO:0000256" key="1">
    <source>
        <dbReference type="ARBA" id="ARBA00004496"/>
    </source>
</evidence>
<organism evidence="14 15">
    <name type="scientific">Streptomyces corchorusii</name>
    <name type="common">Streptomyces chibaensis</name>
    <dbReference type="NCBI Taxonomy" id="1903"/>
    <lineage>
        <taxon>Bacteria</taxon>
        <taxon>Bacillati</taxon>
        <taxon>Actinomycetota</taxon>
        <taxon>Actinomycetes</taxon>
        <taxon>Kitasatosporales</taxon>
        <taxon>Streptomycetaceae</taxon>
        <taxon>Streptomyces</taxon>
    </lineage>
</organism>
<evidence type="ECO:0000256" key="3">
    <source>
        <dbReference type="ARBA" id="ARBA00022553"/>
    </source>
</evidence>
<dbReference type="GO" id="GO:0000156">
    <property type="term" value="F:phosphorelay response regulator activity"/>
    <property type="evidence" value="ECO:0007669"/>
    <property type="project" value="TreeGrafter"/>
</dbReference>
<gene>
    <name evidence="14" type="ORF">AQJ11_28075</name>
</gene>
<evidence type="ECO:0000313" key="15">
    <source>
        <dbReference type="Proteomes" id="UP000053398"/>
    </source>
</evidence>
<dbReference type="PROSITE" id="PS51755">
    <property type="entry name" value="OMPR_PHOB"/>
    <property type="match status" value="1"/>
</dbReference>
<dbReference type="InterPro" id="IPR001789">
    <property type="entry name" value="Sig_transdc_resp-reg_receiver"/>
</dbReference>
<dbReference type="InterPro" id="IPR011006">
    <property type="entry name" value="CheY-like_superfamily"/>
</dbReference>
<dbReference type="GO" id="GO:0042802">
    <property type="term" value="F:identical protein binding"/>
    <property type="evidence" value="ECO:0007669"/>
    <property type="project" value="UniProtKB-ARBA"/>
</dbReference>
<dbReference type="AlphaFoldDB" id="A0A117QD47"/>
<name>A0A117QD47_STRCK</name>
<sequence>MVSPAGGSPQTSTRVLVVDDEPQIVRALVINLKARKYEVDAAPDGRTALELAASRHPDVIVLDLGLPDMDGVEVIRGLRGWTRVPILVLSARHSSDEKVEALDAGADDYVTKPFGMDELLARLRAAVRRAEPAGPGEDDVTTVETEGFTVDLAAKKVNRGGKDVRLTPTEWHLLEVLVRNTGRLVSQKQLLQEVWGPSYGTESNYLRVYMAQLRRKLESDPSHPKHFITEPGMGYRFET</sequence>
<dbReference type="EMBL" id="LMWP01000030">
    <property type="protein sequence ID" value="KUN21763.1"/>
    <property type="molecule type" value="Genomic_DNA"/>
</dbReference>
<dbReference type="Pfam" id="PF00486">
    <property type="entry name" value="Trans_reg_C"/>
    <property type="match status" value="1"/>
</dbReference>
<dbReference type="Gene3D" id="6.10.250.690">
    <property type="match status" value="1"/>
</dbReference>
<dbReference type="InterPro" id="IPR036388">
    <property type="entry name" value="WH-like_DNA-bd_sf"/>
</dbReference>
<dbReference type="CDD" id="cd17620">
    <property type="entry name" value="REC_OmpR_KdpE-like"/>
    <property type="match status" value="1"/>
</dbReference>
<dbReference type="SMART" id="SM00862">
    <property type="entry name" value="Trans_reg_C"/>
    <property type="match status" value="1"/>
</dbReference>
<dbReference type="GO" id="GO:0000987">
    <property type="term" value="F:cis-regulatory region sequence-specific DNA binding"/>
    <property type="evidence" value="ECO:0007669"/>
    <property type="project" value="UniProtKB-ARBA"/>
</dbReference>
<evidence type="ECO:0000256" key="6">
    <source>
        <dbReference type="ARBA" id="ARBA00023125"/>
    </source>
</evidence>
<keyword evidence="2" id="KW-0963">Cytoplasm</keyword>
<dbReference type="SUPFAM" id="SSF52172">
    <property type="entry name" value="CheY-like"/>
    <property type="match status" value="1"/>
</dbReference>
<evidence type="ECO:0000256" key="8">
    <source>
        <dbReference type="ARBA" id="ARBA00057085"/>
    </source>
</evidence>
<feature type="DNA-binding region" description="OmpR/PhoB-type" evidence="11">
    <location>
        <begin position="140"/>
        <end position="239"/>
    </location>
</feature>
<dbReference type="GO" id="GO:0045893">
    <property type="term" value="P:positive regulation of DNA-templated transcription"/>
    <property type="evidence" value="ECO:0007669"/>
    <property type="project" value="UniProtKB-ARBA"/>
</dbReference>
<dbReference type="Proteomes" id="UP000053398">
    <property type="component" value="Unassembled WGS sequence"/>
</dbReference>
<dbReference type="GO" id="GO:0005829">
    <property type="term" value="C:cytosol"/>
    <property type="evidence" value="ECO:0007669"/>
    <property type="project" value="TreeGrafter"/>
</dbReference>
<dbReference type="Gene3D" id="1.10.10.10">
    <property type="entry name" value="Winged helix-like DNA-binding domain superfamily/Winged helix DNA-binding domain"/>
    <property type="match status" value="1"/>
</dbReference>
<dbReference type="Gene3D" id="3.40.50.2300">
    <property type="match status" value="1"/>
</dbReference>
<proteinExistence type="predicted"/>
<evidence type="ECO:0000256" key="2">
    <source>
        <dbReference type="ARBA" id="ARBA00022490"/>
    </source>
</evidence>
<comment type="caution">
    <text evidence="14">The sequence shown here is derived from an EMBL/GenBank/DDBJ whole genome shotgun (WGS) entry which is preliminary data.</text>
</comment>
<evidence type="ECO:0000256" key="10">
    <source>
        <dbReference type="PROSITE-ProRule" id="PRU00169"/>
    </source>
</evidence>
<evidence type="ECO:0000259" key="12">
    <source>
        <dbReference type="PROSITE" id="PS50110"/>
    </source>
</evidence>
<keyword evidence="5" id="KW-0805">Transcription regulation</keyword>
<dbReference type="SMART" id="SM00448">
    <property type="entry name" value="REC"/>
    <property type="match status" value="1"/>
</dbReference>
<feature type="modified residue" description="4-aspartylphosphate" evidence="10">
    <location>
        <position position="63"/>
    </location>
</feature>